<dbReference type="SUPFAM" id="SSF56399">
    <property type="entry name" value="ADP-ribosylation"/>
    <property type="match status" value="1"/>
</dbReference>
<proteinExistence type="predicted"/>
<evidence type="ECO:0000256" key="2">
    <source>
        <dbReference type="ARBA" id="ARBA00022679"/>
    </source>
</evidence>
<dbReference type="CDD" id="cd23802">
    <property type="entry name" value="UBCc_UBE2Q"/>
    <property type="match status" value="1"/>
</dbReference>
<dbReference type="PANTHER" id="PTHR21328">
    <property type="entry name" value="POLY ADP-RIBOSE POLYMERASE FAMILY, MEMBER PARP"/>
    <property type="match status" value="1"/>
</dbReference>
<reference evidence="7" key="2">
    <citation type="journal article" date="2023" name="IMA Fungus">
        <title>Comparative genomic study of the Penicillium genus elucidates a diverse pangenome and 15 lateral gene transfer events.</title>
        <authorList>
            <person name="Petersen C."/>
            <person name="Sorensen T."/>
            <person name="Nielsen M.R."/>
            <person name="Sondergaard T.E."/>
            <person name="Sorensen J.L."/>
            <person name="Fitzpatrick D.A."/>
            <person name="Frisvad J.C."/>
            <person name="Nielsen K.L."/>
        </authorList>
    </citation>
    <scope>NUCLEOTIDE SEQUENCE</scope>
    <source>
        <strain evidence="7">IBT 3081</strain>
    </source>
</reference>
<dbReference type="Gene3D" id="3.10.110.10">
    <property type="entry name" value="Ubiquitin Conjugating Enzyme"/>
    <property type="match status" value="1"/>
</dbReference>
<dbReference type="AlphaFoldDB" id="A0A9W9VAG5"/>
<comment type="caution">
    <text evidence="7">The sequence shown here is derived from an EMBL/GenBank/DDBJ whole genome shotgun (WGS) entry which is preliminary data.</text>
</comment>
<name>A0A9W9VAG5_9EURO</name>
<evidence type="ECO:0000259" key="6">
    <source>
        <dbReference type="Pfam" id="PF00644"/>
    </source>
</evidence>
<feature type="region of interest" description="Disordered" evidence="5">
    <location>
        <begin position="116"/>
        <end position="154"/>
    </location>
</feature>
<dbReference type="EMBL" id="JAPZBT010000002">
    <property type="protein sequence ID" value="KAJ5372206.1"/>
    <property type="molecule type" value="Genomic_DNA"/>
</dbReference>
<keyword evidence="4" id="KW-0520">NAD</keyword>
<dbReference type="Gene3D" id="3.90.228.10">
    <property type="match status" value="1"/>
</dbReference>
<evidence type="ECO:0000256" key="1">
    <source>
        <dbReference type="ARBA" id="ARBA00022676"/>
    </source>
</evidence>
<dbReference type="OrthoDB" id="109543at2759"/>
<dbReference type="SUPFAM" id="SSF54495">
    <property type="entry name" value="UBC-like"/>
    <property type="match status" value="1"/>
</dbReference>
<dbReference type="FunFam" id="3.10.110.10:FF:000107">
    <property type="entry name" value="Ubiquitin conjugating enzyme, putative"/>
    <property type="match status" value="1"/>
</dbReference>
<dbReference type="InterPro" id="IPR012317">
    <property type="entry name" value="Poly(ADP-ribose)pol_cat_dom"/>
</dbReference>
<evidence type="ECO:0000313" key="8">
    <source>
        <dbReference type="Proteomes" id="UP001147752"/>
    </source>
</evidence>
<keyword evidence="8" id="KW-1185">Reference proteome</keyword>
<feature type="domain" description="PARP catalytic" evidence="6">
    <location>
        <begin position="678"/>
        <end position="734"/>
    </location>
</feature>
<feature type="compositionally biased region" description="Acidic residues" evidence="5">
    <location>
        <begin position="127"/>
        <end position="144"/>
    </location>
</feature>
<dbReference type="RefSeq" id="XP_056578192.1">
    <property type="nucleotide sequence ID" value="XM_056721942.1"/>
</dbReference>
<sequence length="1147" mass="128341">MPRKDFLRDLADAAIPGRFPYLSNIKTGEYDGSISFTFAAPGASLTLDLQAIVSDSHDYPKDHGFLAFSSSENCPKTIISSLENAVPLFTGLTIHELLSNIENIITNSMNPGSAFSHLENPGTHDFNDDESAASDTDPNWESDDDSKIITSTQSESELRGTIRRDLRVVKNAGFKVGYLGSTHGTIIVSVSCRISKLGISEEAMNAWSVVPSEYLVLLIRYRPTYLDLQAIIDTAGDPKNTQVQMHVGLCNSYKPSFEHAMDVINDSQDEQMKDKSATSDKTMCGHLLRPLFIGRSLNLLLGERLLGIINLRLKHEFSWTEAELFFQTNQGRIYARSEISSEEYHQSDSWATSTPEILAADHMTELDRNISNLSLPLLAMQFTLRHFIKCTEFCLVCHCKTGDSFEALKPYVCSNTLCLYQYMALGLGPSLEHEIRYQPFVVDLLTSLAYARASAWLLEDFPTGLRLRVPAKLFPQTDADCTAYHIGRLNTTNLEIRLEKPTPVKVGDWIVVIVTVAVTEEWHCRVEHVGETSNHILISHPIRQGHQLQPQDLRAPPQEVHFFVYDTNLDDLTPIQKQQMISCLLGMLPGINEMKAFIGSHERAKPLSSWKDVISPAGLDLLRWVVASNRSFIKQDDDEPRHQVVGMSDYVQFRLVQGAADKEQRFINAVNSNSLAENPHHPTIFAWHGSSVNNWHSILREGFHFKHIAHGRASGDGVYMSNSFYTSLGYTMTQFPPKWSASRLRLLTVISLNEVVNAPHKFVNRNPHYVVQHLDWIQPRYLFVKLQDSNAPGMAGRIGGSVYGNIPKSSKPQSSSYKHDESLMYKQDERYLALGPSGQPIKIPISIFGGQRREILRTARETGLAGPVPSPKRCTKRRKYSVENIEQHDNDDSASIETTMDDLNILLSDDEMSESPPSESPPSESPRGSSMQARAVPETGLKTDFRPGTLQGNSLPILSPPLFATTSATKVLQRHLQATIKIQEQVPLHELGWYVDVSLITTVYQWIVELHTFDPTLPLAKDLTDINQKSIVLELRFPPQFPMDPPLVRVIRPRFLEFAAGGGGHVTTGGSMCMELLTHSGWLPTASIESVLLQVRMAITNTDPRPARLNIPRANIDYSVGEAVEAYRRVAMAHGWQISKDIAQLAW</sequence>
<dbReference type="GeneID" id="81461125"/>
<protein>
    <submittedName>
        <fullName evidence="7">Ubiquitin-conjugating enzyme E2</fullName>
    </submittedName>
</protein>
<keyword evidence="3" id="KW-0548">Nucleotidyltransferase</keyword>
<reference evidence="7" key="1">
    <citation type="submission" date="2022-12" db="EMBL/GenBank/DDBJ databases">
        <authorList>
            <person name="Petersen C."/>
        </authorList>
    </citation>
    <scope>NUCLEOTIDE SEQUENCE</scope>
    <source>
        <strain evidence="7">IBT 3081</strain>
    </source>
</reference>
<dbReference type="GO" id="GO:0016779">
    <property type="term" value="F:nucleotidyltransferase activity"/>
    <property type="evidence" value="ECO:0007669"/>
    <property type="project" value="UniProtKB-KW"/>
</dbReference>
<feature type="region of interest" description="Disordered" evidence="5">
    <location>
        <begin position="859"/>
        <end position="878"/>
    </location>
</feature>
<evidence type="ECO:0000256" key="3">
    <source>
        <dbReference type="ARBA" id="ARBA00022695"/>
    </source>
</evidence>
<dbReference type="InterPro" id="IPR016135">
    <property type="entry name" value="UBQ-conjugating_enzyme/RWD"/>
</dbReference>
<evidence type="ECO:0000313" key="7">
    <source>
        <dbReference type="EMBL" id="KAJ5372206.1"/>
    </source>
</evidence>
<evidence type="ECO:0000256" key="5">
    <source>
        <dbReference type="SAM" id="MobiDB-lite"/>
    </source>
</evidence>
<dbReference type="InterPro" id="IPR051838">
    <property type="entry name" value="ARTD_PARP"/>
</dbReference>
<evidence type="ECO:0000256" key="4">
    <source>
        <dbReference type="ARBA" id="ARBA00023027"/>
    </source>
</evidence>
<dbReference type="GO" id="GO:0003950">
    <property type="term" value="F:NAD+ poly-ADP-ribosyltransferase activity"/>
    <property type="evidence" value="ECO:0007669"/>
    <property type="project" value="InterPro"/>
</dbReference>
<dbReference type="Pfam" id="PF00644">
    <property type="entry name" value="PARP"/>
    <property type="match status" value="1"/>
</dbReference>
<accession>A0A9W9VAG5</accession>
<feature type="region of interest" description="Disordered" evidence="5">
    <location>
        <begin position="909"/>
        <end position="935"/>
    </location>
</feature>
<keyword evidence="1" id="KW-0328">Glycosyltransferase</keyword>
<organism evidence="7 8">
    <name type="scientific">Penicillium concentricum</name>
    <dbReference type="NCBI Taxonomy" id="293559"/>
    <lineage>
        <taxon>Eukaryota</taxon>
        <taxon>Fungi</taxon>
        <taxon>Dikarya</taxon>
        <taxon>Ascomycota</taxon>
        <taxon>Pezizomycotina</taxon>
        <taxon>Eurotiomycetes</taxon>
        <taxon>Eurotiomycetidae</taxon>
        <taxon>Eurotiales</taxon>
        <taxon>Aspergillaceae</taxon>
        <taxon>Penicillium</taxon>
    </lineage>
</organism>
<keyword evidence="2" id="KW-0808">Transferase</keyword>
<dbReference type="Proteomes" id="UP001147752">
    <property type="component" value="Unassembled WGS sequence"/>
</dbReference>
<gene>
    <name evidence="7" type="ORF">N7517_004212</name>
</gene>